<name>A0A2P5WIR8_GOSBA</name>
<dbReference type="InterPro" id="IPR011331">
    <property type="entry name" value="Ribosomal_eL37/eL43"/>
</dbReference>
<evidence type="ECO:0000313" key="5">
    <source>
        <dbReference type="Proteomes" id="UP000239757"/>
    </source>
</evidence>
<evidence type="ECO:0000313" key="4">
    <source>
        <dbReference type="EMBL" id="PPR90971.1"/>
    </source>
</evidence>
<dbReference type="PANTHER" id="PTHR10768">
    <property type="entry name" value="60S RIBOSOMAL PROTEIN L37"/>
    <property type="match status" value="1"/>
</dbReference>
<dbReference type="Proteomes" id="UP000239757">
    <property type="component" value="Unassembled WGS sequence"/>
</dbReference>
<protein>
    <submittedName>
        <fullName evidence="4">Uncharacterized protein</fullName>
    </submittedName>
</protein>
<dbReference type="Gene3D" id="2.20.25.30">
    <property type="match status" value="1"/>
</dbReference>
<keyword evidence="3" id="KW-0732">Signal</keyword>
<dbReference type="EMBL" id="KZ667464">
    <property type="protein sequence ID" value="PPR90971.1"/>
    <property type="molecule type" value="Genomic_DNA"/>
</dbReference>
<dbReference type="GO" id="GO:0003723">
    <property type="term" value="F:RNA binding"/>
    <property type="evidence" value="ECO:0007669"/>
    <property type="project" value="TreeGrafter"/>
</dbReference>
<keyword evidence="2" id="KW-0687">Ribonucleoprotein</keyword>
<dbReference type="PANTHER" id="PTHR10768:SF44">
    <property type="entry name" value="RIBOSOMAL PROTEIN L37"/>
    <property type="match status" value="1"/>
</dbReference>
<feature type="chain" id="PRO_5015125811" evidence="3">
    <location>
        <begin position="17"/>
        <end position="121"/>
    </location>
</feature>
<feature type="signal peptide" evidence="3">
    <location>
        <begin position="1"/>
        <end position="16"/>
    </location>
</feature>
<evidence type="ECO:0000256" key="3">
    <source>
        <dbReference type="SAM" id="SignalP"/>
    </source>
</evidence>
<dbReference type="OrthoDB" id="528079at2759"/>
<proteinExistence type="predicted"/>
<sequence length="121" mass="13600">MVSSLSLFEFVLIIGAIYEEIENDCKGFLFLDREKELEALEREGTRLTRSAFDVVAEASIYRRAVAVLVATLPVASENAIRRKTTGTGRMRYLRRVPRRFKTGFREGTQATPRKKGAVAAS</sequence>
<reference evidence="4 5" key="1">
    <citation type="submission" date="2015-01" db="EMBL/GenBank/DDBJ databases">
        <title>Genome of allotetraploid Gossypium barbadense reveals genomic plasticity and fiber elongation in cotton evolution.</title>
        <authorList>
            <person name="Chen X."/>
            <person name="Liu X."/>
            <person name="Zhao B."/>
            <person name="Zheng H."/>
            <person name="Hu Y."/>
            <person name="Lu G."/>
            <person name="Yang C."/>
            <person name="Chen J."/>
            <person name="Shan C."/>
            <person name="Zhang L."/>
            <person name="Zhou Y."/>
            <person name="Wang L."/>
            <person name="Guo W."/>
            <person name="Bai Y."/>
            <person name="Ruan J."/>
            <person name="Shangguan X."/>
            <person name="Mao Y."/>
            <person name="Jiang J."/>
            <person name="Zhu Y."/>
            <person name="Lei J."/>
            <person name="Kang H."/>
            <person name="Chen S."/>
            <person name="He X."/>
            <person name="Wang R."/>
            <person name="Wang Y."/>
            <person name="Chen J."/>
            <person name="Wang L."/>
            <person name="Yu S."/>
            <person name="Wang B."/>
            <person name="Wei J."/>
            <person name="Song S."/>
            <person name="Lu X."/>
            <person name="Gao Z."/>
            <person name="Gu W."/>
            <person name="Deng X."/>
            <person name="Ma D."/>
            <person name="Wang S."/>
            <person name="Liang W."/>
            <person name="Fang L."/>
            <person name="Cai C."/>
            <person name="Zhu X."/>
            <person name="Zhou B."/>
            <person name="Zhang Y."/>
            <person name="Chen Z."/>
            <person name="Xu S."/>
            <person name="Zhu R."/>
            <person name="Wang S."/>
            <person name="Zhang T."/>
            <person name="Zhao G."/>
        </authorList>
    </citation>
    <scope>NUCLEOTIDE SEQUENCE [LARGE SCALE GENOMIC DNA]</scope>
    <source>
        <strain evidence="5">cv. Xinhai21</strain>
        <tissue evidence="4">Leaf</tissue>
    </source>
</reference>
<evidence type="ECO:0000256" key="1">
    <source>
        <dbReference type="ARBA" id="ARBA00022980"/>
    </source>
</evidence>
<organism evidence="4 5">
    <name type="scientific">Gossypium barbadense</name>
    <name type="common">Sea Island cotton</name>
    <name type="synonym">Hibiscus barbadensis</name>
    <dbReference type="NCBI Taxonomy" id="3634"/>
    <lineage>
        <taxon>Eukaryota</taxon>
        <taxon>Viridiplantae</taxon>
        <taxon>Streptophyta</taxon>
        <taxon>Embryophyta</taxon>
        <taxon>Tracheophyta</taxon>
        <taxon>Spermatophyta</taxon>
        <taxon>Magnoliopsida</taxon>
        <taxon>eudicotyledons</taxon>
        <taxon>Gunneridae</taxon>
        <taxon>Pentapetalae</taxon>
        <taxon>rosids</taxon>
        <taxon>malvids</taxon>
        <taxon>Malvales</taxon>
        <taxon>Malvaceae</taxon>
        <taxon>Malvoideae</taxon>
        <taxon>Gossypium</taxon>
    </lineage>
</organism>
<dbReference type="GO" id="GO:0006412">
    <property type="term" value="P:translation"/>
    <property type="evidence" value="ECO:0007669"/>
    <property type="project" value="InterPro"/>
</dbReference>
<gene>
    <name evidence="4" type="ORF">GOBAR_AA29703</name>
</gene>
<dbReference type="GO" id="GO:0003735">
    <property type="term" value="F:structural constituent of ribosome"/>
    <property type="evidence" value="ECO:0007669"/>
    <property type="project" value="InterPro"/>
</dbReference>
<dbReference type="GO" id="GO:0022625">
    <property type="term" value="C:cytosolic large ribosomal subunit"/>
    <property type="evidence" value="ECO:0007669"/>
    <property type="project" value="TreeGrafter"/>
</dbReference>
<dbReference type="AlphaFoldDB" id="A0A2P5WIR8"/>
<evidence type="ECO:0000256" key="2">
    <source>
        <dbReference type="ARBA" id="ARBA00023274"/>
    </source>
</evidence>
<keyword evidence="1" id="KW-0689">Ribosomal protein</keyword>
<accession>A0A2P5WIR8</accession>